<dbReference type="AlphaFoldDB" id="A0A448ZEC4"/>
<dbReference type="InterPro" id="IPR027417">
    <property type="entry name" value="P-loop_NTPase"/>
</dbReference>
<feature type="region of interest" description="Disordered" evidence="1">
    <location>
        <begin position="499"/>
        <end position="520"/>
    </location>
</feature>
<proteinExistence type="predicted"/>
<dbReference type="OrthoDB" id="38831at2759"/>
<dbReference type="SUPFAM" id="SSF52540">
    <property type="entry name" value="P-loop containing nucleoside triphosphate hydrolases"/>
    <property type="match status" value="1"/>
</dbReference>
<evidence type="ECO:0000313" key="2">
    <source>
        <dbReference type="EMBL" id="VEU40350.1"/>
    </source>
</evidence>
<organism evidence="2 3">
    <name type="scientific">Pseudo-nitzschia multistriata</name>
    <dbReference type="NCBI Taxonomy" id="183589"/>
    <lineage>
        <taxon>Eukaryota</taxon>
        <taxon>Sar</taxon>
        <taxon>Stramenopiles</taxon>
        <taxon>Ochrophyta</taxon>
        <taxon>Bacillariophyta</taxon>
        <taxon>Bacillariophyceae</taxon>
        <taxon>Bacillariophycidae</taxon>
        <taxon>Bacillariales</taxon>
        <taxon>Bacillariaceae</taxon>
        <taxon>Pseudo-nitzschia</taxon>
    </lineage>
</organism>
<feature type="compositionally biased region" description="Low complexity" evidence="1">
    <location>
        <begin position="510"/>
        <end position="520"/>
    </location>
</feature>
<name>A0A448ZEC4_9STRA</name>
<evidence type="ECO:0008006" key="4">
    <source>
        <dbReference type="Google" id="ProtNLM"/>
    </source>
</evidence>
<dbReference type="EMBL" id="CAACVS010000274">
    <property type="protein sequence ID" value="VEU40350.1"/>
    <property type="molecule type" value="Genomic_DNA"/>
</dbReference>
<sequence length="643" mass="72266">MEELLVRPENNREVYDAYGHNMNKNVGSRIDVHHNISHNHYHQNSAGKTTPRYCCELEPEGESDPEPPLSRFGSTALSYRTLRAALVVGCLVYASVDGYHRYRQQHQNRQKHPQNSNAPAGNAAYVGSNVRKQGRVTMELTGDFETKTLIHKPEIELDPSTKGNHGGSGDENANENPNVGIPIESYKATYHYTSPKAPPAVVASSENEHSTDVLQGQRQYFLKESVASKLNHRVRASSSSSASDSQPEPLFDPQIAWLASFPNSGTSFTLTMVARATNTTFATNYGIEANYGSKDEPSMPIYPRHPEGPFMPNSETSFHHRSLPYGKYVITKTHCGGYCFQCNPADYAYGYREGSRDQAGEDPSGTTTSRSYSSIHPAVSFLQDCASGHAVDTKGNLVDVAYPPERVSRVIHLYRNPLHNVIARFHLERKHHGDANTTQDQEWLENHPDDRVGLQRFCASQNKHREERETAFFASDFFAQKDGNDDEPTLSYARRNGDHLASTKSGIPTAQSQPQPSMQASSWNDLVANVPCKAEFFRYIQWHNLLHEALDYVPHKLPVLTVYYEDYGGGEESYRATTASVLEFLELEPIAGDKRGNVKWTEFRSRTDYDGFFSDDDRSTIASFLRTLASFRVWGEIEHYFAE</sequence>
<feature type="region of interest" description="Disordered" evidence="1">
    <location>
        <begin position="104"/>
        <end position="124"/>
    </location>
</feature>
<evidence type="ECO:0000313" key="3">
    <source>
        <dbReference type="Proteomes" id="UP000291116"/>
    </source>
</evidence>
<reference evidence="2 3" key="1">
    <citation type="submission" date="2019-01" db="EMBL/GenBank/DDBJ databases">
        <authorList>
            <person name="Ferrante I. M."/>
        </authorList>
    </citation>
    <scope>NUCLEOTIDE SEQUENCE [LARGE SCALE GENOMIC DNA]</scope>
    <source>
        <strain evidence="2 3">B856</strain>
    </source>
</reference>
<accession>A0A448ZEC4</accession>
<feature type="region of interest" description="Disordered" evidence="1">
    <location>
        <begin position="150"/>
        <end position="180"/>
    </location>
</feature>
<protein>
    <recommendedName>
        <fullName evidence="4">Sulfotransferase domain-containing protein</fullName>
    </recommendedName>
</protein>
<dbReference type="Proteomes" id="UP000291116">
    <property type="component" value="Unassembled WGS sequence"/>
</dbReference>
<gene>
    <name evidence="2" type="ORF">PSNMU_V1.4_AUG-EV-PASAV3_0072320</name>
</gene>
<dbReference type="Gene3D" id="3.40.50.300">
    <property type="entry name" value="P-loop containing nucleotide triphosphate hydrolases"/>
    <property type="match status" value="1"/>
</dbReference>
<evidence type="ECO:0000256" key="1">
    <source>
        <dbReference type="SAM" id="MobiDB-lite"/>
    </source>
</evidence>
<feature type="region of interest" description="Disordered" evidence="1">
    <location>
        <begin position="353"/>
        <end position="372"/>
    </location>
</feature>
<keyword evidence="3" id="KW-1185">Reference proteome</keyword>